<proteinExistence type="predicted"/>
<gene>
    <name evidence="2" type="ORF">I303_04651</name>
</gene>
<name>A0A1A6A5I1_9TREE</name>
<protein>
    <submittedName>
        <fullName evidence="2">Uncharacterized protein</fullName>
    </submittedName>
</protein>
<sequence>MKFLDEVGELSGFVVFDIPSKAPRLIPGGVVLFHGLYLQKGTRDDRHTLSTYTPYIFLSAMQVCAASGVFDAGRAIKAAEHAKKSESWRKQSIQRSAGDEFRS</sequence>
<dbReference type="AlphaFoldDB" id="A0A1A6A5I1"/>
<evidence type="ECO:0000313" key="2">
    <source>
        <dbReference type="EMBL" id="OBR85316.1"/>
    </source>
</evidence>
<evidence type="ECO:0000256" key="1">
    <source>
        <dbReference type="SAM" id="MobiDB-lite"/>
    </source>
</evidence>
<reference evidence="2" key="1">
    <citation type="submission" date="2013-07" db="EMBL/GenBank/DDBJ databases">
        <title>The Genome Sequence of Cryptococcus dejecticola CBS10117.</title>
        <authorList>
            <consortium name="The Broad Institute Genome Sequencing Platform"/>
            <person name="Cuomo C."/>
            <person name="Litvintseva A."/>
            <person name="Chen Y."/>
            <person name="Heitman J."/>
            <person name="Sun S."/>
            <person name="Springer D."/>
            <person name="Dromer F."/>
            <person name="Young S.K."/>
            <person name="Zeng Q."/>
            <person name="Gargeya S."/>
            <person name="Fitzgerald M."/>
            <person name="Abouelleil A."/>
            <person name="Alvarado L."/>
            <person name="Berlin A.M."/>
            <person name="Chapman S.B."/>
            <person name="Dewar J."/>
            <person name="Goldberg J."/>
            <person name="Griggs A."/>
            <person name="Gujja S."/>
            <person name="Hansen M."/>
            <person name="Howarth C."/>
            <person name="Imamovic A."/>
            <person name="Larimer J."/>
            <person name="McCowan C."/>
            <person name="Murphy C."/>
            <person name="Pearson M."/>
            <person name="Priest M."/>
            <person name="Roberts A."/>
            <person name="Saif S."/>
            <person name="Shea T."/>
            <person name="Sykes S."/>
            <person name="Wortman J."/>
            <person name="Nusbaum C."/>
            <person name="Birren B."/>
        </authorList>
    </citation>
    <scope>NUCLEOTIDE SEQUENCE [LARGE SCALE GENOMIC DNA]</scope>
    <source>
        <strain evidence="2">CBS 10117</strain>
    </source>
</reference>
<organism evidence="2">
    <name type="scientific">Kwoniella dejecticola CBS 10117</name>
    <dbReference type="NCBI Taxonomy" id="1296121"/>
    <lineage>
        <taxon>Eukaryota</taxon>
        <taxon>Fungi</taxon>
        <taxon>Dikarya</taxon>
        <taxon>Basidiomycota</taxon>
        <taxon>Agaricomycotina</taxon>
        <taxon>Tremellomycetes</taxon>
        <taxon>Tremellales</taxon>
        <taxon>Cryptococcaceae</taxon>
        <taxon>Kwoniella</taxon>
    </lineage>
</organism>
<accession>A0A1A6A5I1</accession>
<dbReference type="VEuPathDB" id="FungiDB:I303_04651"/>
<dbReference type="EMBL" id="KI894031">
    <property type="protein sequence ID" value="OBR85316.1"/>
    <property type="molecule type" value="Genomic_DNA"/>
</dbReference>
<feature type="region of interest" description="Disordered" evidence="1">
    <location>
        <begin position="83"/>
        <end position="103"/>
    </location>
</feature>